<evidence type="ECO:0000313" key="2">
    <source>
        <dbReference type="EMBL" id="PCR99696.1"/>
    </source>
</evidence>
<feature type="transmembrane region" description="Helical" evidence="1">
    <location>
        <begin position="12"/>
        <end position="31"/>
    </location>
</feature>
<accession>A0A2A5RKJ7</accession>
<reference evidence="2 3" key="1">
    <citation type="submission" date="2014-12" db="EMBL/GenBank/DDBJ databases">
        <title>Draft genome sequences of 10 type strains of Lactococcus.</title>
        <authorList>
            <person name="Sun Z."/>
            <person name="Zhong Z."/>
            <person name="Liu W."/>
            <person name="Zhang W."/>
            <person name="Zhang H."/>
        </authorList>
    </citation>
    <scope>NUCLEOTIDE SEQUENCE [LARGE SCALE GENOMIC DNA]</scope>
    <source>
        <strain evidence="2 3">JCM 16395</strain>
    </source>
</reference>
<evidence type="ECO:0000313" key="3">
    <source>
        <dbReference type="Proteomes" id="UP000218181"/>
    </source>
</evidence>
<evidence type="ECO:0000256" key="1">
    <source>
        <dbReference type="SAM" id="Phobius"/>
    </source>
</evidence>
<dbReference type="RefSeq" id="WP_054639611.1">
    <property type="nucleotide sequence ID" value="NZ_BBAL01000008.1"/>
</dbReference>
<sequence length="91" mass="9925">MENSIKIQSQLIRIGLLSIVTMTILAFGLALKASADTTTGIAPLMQEALTGGNSDVLRETGEDSNYIYYIDLTTGQSVTYNLKTGVYYYYG</sequence>
<keyword evidence="1" id="KW-0812">Transmembrane</keyword>
<dbReference type="AlphaFoldDB" id="A0A2A5RKJ7"/>
<gene>
    <name evidence="2" type="ORF">RT41_GL001809</name>
</gene>
<comment type="caution">
    <text evidence="2">The sequence shown here is derived from an EMBL/GenBank/DDBJ whole genome shotgun (WGS) entry which is preliminary data.</text>
</comment>
<dbReference type="EMBL" id="JXJU01000007">
    <property type="protein sequence ID" value="PCR99696.1"/>
    <property type="molecule type" value="Genomic_DNA"/>
</dbReference>
<keyword evidence="3" id="KW-1185">Reference proteome</keyword>
<dbReference type="Proteomes" id="UP000218181">
    <property type="component" value="Unassembled WGS sequence"/>
</dbReference>
<proteinExistence type="predicted"/>
<name>A0A2A5RKJ7_9LACT</name>
<keyword evidence="1" id="KW-1133">Transmembrane helix</keyword>
<protein>
    <submittedName>
        <fullName evidence="2">Uncharacterized protein</fullName>
    </submittedName>
</protein>
<keyword evidence="1" id="KW-0472">Membrane</keyword>
<organism evidence="2 3">
    <name type="scientific">Lactococcus fujiensis JCM 16395</name>
    <dbReference type="NCBI Taxonomy" id="1291764"/>
    <lineage>
        <taxon>Bacteria</taxon>
        <taxon>Bacillati</taxon>
        <taxon>Bacillota</taxon>
        <taxon>Bacilli</taxon>
        <taxon>Lactobacillales</taxon>
        <taxon>Streptococcaceae</taxon>
        <taxon>Lactococcus</taxon>
    </lineage>
</organism>